<evidence type="ECO:0000313" key="2">
    <source>
        <dbReference type="Proteomes" id="UP000186230"/>
    </source>
</evidence>
<sequence length="96" mass="11470">MKREDLIPAEEICVRYKVERKFVRSLFDSGIIEVITIEKTEYIPQDSLTNFEKMIRLSRDLKINLEGLEAIHHLLGQIEKLQKDNRRLRNRLGLYE</sequence>
<keyword evidence="2" id="KW-1185">Reference proteome</keyword>
<name>A0A1L7I437_9FLAO</name>
<organism evidence="1 2">
    <name type="scientific">Christiangramia flava JLT2011</name>
    <dbReference type="NCBI Taxonomy" id="1229726"/>
    <lineage>
        <taxon>Bacteria</taxon>
        <taxon>Pseudomonadati</taxon>
        <taxon>Bacteroidota</taxon>
        <taxon>Flavobacteriia</taxon>
        <taxon>Flavobacteriales</taxon>
        <taxon>Flavobacteriaceae</taxon>
        <taxon>Christiangramia</taxon>
    </lineage>
</organism>
<dbReference type="STRING" id="1229726.GRFL_1230"/>
<reference evidence="1 2" key="1">
    <citation type="submission" date="2016-07" db="EMBL/GenBank/DDBJ databases">
        <title>Multi-omics approach to identify versatile polysaccharide utilization systems of a marine flavobacterium Gramella flava.</title>
        <authorList>
            <person name="Tang K."/>
        </authorList>
    </citation>
    <scope>NUCLEOTIDE SEQUENCE [LARGE SCALE GENOMIC DNA]</scope>
    <source>
        <strain evidence="1 2">JLT2011</strain>
    </source>
</reference>
<proteinExistence type="predicted"/>
<protein>
    <submittedName>
        <fullName evidence="1">Uncharacterized protein</fullName>
    </submittedName>
</protein>
<dbReference type="RefSeq" id="WP_083643774.1">
    <property type="nucleotide sequence ID" value="NZ_AMRU01000002.1"/>
</dbReference>
<dbReference type="Gene3D" id="1.10.1660.10">
    <property type="match status" value="1"/>
</dbReference>
<dbReference type="EMBL" id="CP016359">
    <property type="protein sequence ID" value="APU67954.1"/>
    <property type="molecule type" value="Genomic_DNA"/>
</dbReference>
<accession>A0A1L7I437</accession>
<dbReference type="KEGG" id="gfl:GRFL_1230"/>
<gene>
    <name evidence="1" type="ORF">GRFL_1230</name>
</gene>
<dbReference type="AlphaFoldDB" id="A0A1L7I437"/>
<evidence type="ECO:0000313" key="1">
    <source>
        <dbReference type="EMBL" id="APU67954.1"/>
    </source>
</evidence>
<dbReference type="Proteomes" id="UP000186230">
    <property type="component" value="Chromosome"/>
</dbReference>
<dbReference type="OrthoDB" id="1494789at2"/>
<dbReference type="Pfam" id="PF13591">
    <property type="entry name" value="MerR_2"/>
    <property type="match status" value="1"/>
</dbReference>